<dbReference type="Proteomes" id="UP000308921">
    <property type="component" value="Segment"/>
</dbReference>
<organism evidence="1 2">
    <name type="scientific">Pantoea phage vB_PagS_AAS21</name>
    <dbReference type="NCBI Taxonomy" id="2575261"/>
    <lineage>
        <taxon>Viruses</taxon>
        <taxon>Duplodnaviria</taxon>
        <taxon>Heunggongvirae</taxon>
        <taxon>Uroviricota</taxon>
        <taxon>Caudoviricetes</taxon>
        <taxon>Demerecviridae</taxon>
        <taxon>Keyvirus</taxon>
        <taxon>Keyvirus AAS21</taxon>
    </lineage>
</organism>
<dbReference type="PROSITE" id="PS51257">
    <property type="entry name" value="PROKAR_LIPOPROTEIN"/>
    <property type="match status" value="1"/>
</dbReference>
<keyword evidence="2" id="KW-1185">Reference proteome</keyword>
<proteinExistence type="predicted"/>
<protein>
    <recommendedName>
        <fullName evidence="3">Lipoprotein</fullName>
    </recommendedName>
</protein>
<evidence type="ECO:0008006" key="3">
    <source>
        <dbReference type="Google" id="ProtNLM"/>
    </source>
</evidence>
<sequence>MKKLLIPLITLALLSCQPAYSASSEVTIKNNRIKVKENGVTKDYGTIRKVDKNYKGDVKVYTNKNYNKPAVTIKRNGSTRTQEFSNSSVRECDRTCQVLSEDDE</sequence>
<evidence type="ECO:0000313" key="1">
    <source>
        <dbReference type="EMBL" id="QCW23865.1"/>
    </source>
</evidence>
<evidence type="ECO:0000313" key="2">
    <source>
        <dbReference type="Proteomes" id="UP000308921"/>
    </source>
</evidence>
<gene>
    <name evidence="1" type="ORF">AAS21_gp127</name>
</gene>
<dbReference type="EMBL" id="MK770119">
    <property type="protein sequence ID" value="QCW23865.1"/>
    <property type="molecule type" value="Genomic_DNA"/>
</dbReference>
<accession>A0A4Y5P1P8</accession>
<reference evidence="1 2" key="1">
    <citation type="submission" date="2019-04" db="EMBL/GenBank/DDBJ databases">
        <title>Complete genome sequence of Pantoea bacteriophage vB_PagS_AAS21.</title>
        <authorList>
            <person name="Truncaite L."/>
            <person name="Simoliuniene M."/>
            <person name="Zajanckauskaite A."/>
            <person name="Meskys R."/>
            <person name="Simoliunas E."/>
        </authorList>
    </citation>
    <scope>NUCLEOTIDE SEQUENCE [LARGE SCALE GENOMIC DNA]</scope>
</reference>
<name>A0A4Y5P1P8_9CAUD</name>